<feature type="compositionally biased region" description="Basic residues" evidence="1">
    <location>
        <begin position="29"/>
        <end position="49"/>
    </location>
</feature>
<evidence type="ECO:0000313" key="2">
    <source>
        <dbReference type="EMBL" id="GGM45197.1"/>
    </source>
</evidence>
<evidence type="ECO:0000313" key="3">
    <source>
        <dbReference type="Proteomes" id="UP000653477"/>
    </source>
</evidence>
<reference evidence="3" key="1">
    <citation type="journal article" date="2019" name="Int. J. Syst. Evol. Microbiol.">
        <title>The Global Catalogue of Microorganisms (GCM) 10K type strain sequencing project: providing services to taxonomists for standard genome sequencing and annotation.</title>
        <authorList>
            <consortium name="The Broad Institute Genomics Platform"/>
            <consortium name="The Broad Institute Genome Sequencing Center for Infectious Disease"/>
            <person name="Wu L."/>
            <person name="Ma J."/>
        </authorList>
    </citation>
    <scope>NUCLEOTIDE SEQUENCE [LARGE SCALE GENOMIC DNA]</scope>
    <source>
        <strain evidence="3">JCM 30531</strain>
    </source>
</reference>
<evidence type="ECO:0000256" key="1">
    <source>
        <dbReference type="SAM" id="MobiDB-lite"/>
    </source>
</evidence>
<sequence length="89" mass="9921">MAIQRTQSGKVDKRTKEYKEMCANLAKARKAAAKKSAPKATKKSTGKVKRTADGTVDLRTKEGKEIAARMEKARKAKRGGLMKRILRLF</sequence>
<dbReference type="RefSeq" id="WP_188807015.1">
    <property type="nucleotide sequence ID" value="NZ_BMPU01000001.1"/>
</dbReference>
<feature type="region of interest" description="Disordered" evidence="1">
    <location>
        <begin position="29"/>
        <end position="56"/>
    </location>
</feature>
<comment type="caution">
    <text evidence="2">The sequence shown here is derived from an EMBL/GenBank/DDBJ whole genome shotgun (WGS) entry which is preliminary data.</text>
</comment>
<name>A0ABQ2H5E9_9PORP</name>
<dbReference type="EMBL" id="BMPU01000001">
    <property type="protein sequence ID" value="GGM45197.1"/>
    <property type="molecule type" value="Genomic_DNA"/>
</dbReference>
<organism evidence="2 3">
    <name type="scientific">Porphyromonas pasteri</name>
    <dbReference type="NCBI Taxonomy" id="1583331"/>
    <lineage>
        <taxon>Bacteria</taxon>
        <taxon>Pseudomonadati</taxon>
        <taxon>Bacteroidota</taxon>
        <taxon>Bacteroidia</taxon>
        <taxon>Bacteroidales</taxon>
        <taxon>Porphyromonadaceae</taxon>
        <taxon>Porphyromonas</taxon>
    </lineage>
</organism>
<gene>
    <name evidence="2" type="ORF">GCM10007088_00080</name>
</gene>
<dbReference type="Proteomes" id="UP000653477">
    <property type="component" value="Unassembled WGS sequence"/>
</dbReference>
<keyword evidence="3" id="KW-1185">Reference proteome</keyword>
<accession>A0ABQ2H5E9</accession>
<proteinExistence type="predicted"/>
<protein>
    <submittedName>
        <fullName evidence="2">Uncharacterized protein</fullName>
    </submittedName>
</protein>